<evidence type="ECO:0000313" key="1">
    <source>
        <dbReference type="EMBL" id="KEQ93583.1"/>
    </source>
</evidence>
<dbReference type="HOGENOM" id="CLU_1377867_0_0_1"/>
<dbReference type="EMBL" id="KL584765">
    <property type="protein sequence ID" value="KEQ93583.1"/>
    <property type="molecule type" value="Genomic_DNA"/>
</dbReference>
<accession>A0A074Y731</accession>
<dbReference type="GeneID" id="25364701"/>
<protein>
    <submittedName>
        <fullName evidence="1">Uncharacterized protein</fullName>
    </submittedName>
</protein>
<keyword evidence="2" id="KW-1185">Reference proteome</keyword>
<dbReference type="AlphaFoldDB" id="A0A074Y731"/>
<gene>
    <name evidence="1" type="ORF">AUEXF2481DRAFT_327325</name>
</gene>
<name>A0A074Y731_AURSE</name>
<sequence length="198" mass="22235">MRRPNLDTIDRHCSATSSHNCRHLGRCEFSRQKQSLLREHPLRTRSTCSTGVRQASCHESQPKSGNFLISASCNVKTNKNIDISYINLEGCSKCSSSVPQQGSLDDNDRKVGWRSSPARITYWWPPTSSVPHKPCKSTSSTPSPTCHAMRTDLHFRAMHKLGNYARIPAAMCLRLPRMWSVKGTNAEHNETVGQQVQT</sequence>
<reference evidence="1 2" key="1">
    <citation type="journal article" date="2014" name="BMC Genomics">
        <title>Genome sequencing of four Aureobasidium pullulans varieties: biotechnological potential, stress tolerance, and description of new species.</title>
        <authorList>
            <person name="Gostin Ar C."/>
            <person name="Ohm R.A."/>
            <person name="Kogej T."/>
            <person name="Sonjak S."/>
            <person name="Turk M."/>
            <person name="Zajc J."/>
            <person name="Zalar P."/>
            <person name="Grube M."/>
            <person name="Sun H."/>
            <person name="Han J."/>
            <person name="Sharma A."/>
            <person name="Chiniquy J."/>
            <person name="Ngan C.Y."/>
            <person name="Lipzen A."/>
            <person name="Barry K."/>
            <person name="Grigoriev I.V."/>
            <person name="Gunde-Cimerman N."/>
        </authorList>
    </citation>
    <scope>NUCLEOTIDE SEQUENCE [LARGE SCALE GENOMIC DNA]</scope>
    <source>
        <strain evidence="1 2">EXF-2481</strain>
    </source>
</reference>
<dbReference type="Proteomes" id="UP000030641">
    <property type="component" value="Unassembled WGS sequence"/>
</dbReference>
<dbReference type="InParanoid" id="A0A074Y731"/>
<proteinExistence type="predicted"/>
<dbReference type="RefSeq" id="XP_013342159.1">
    <property type="nucleotide sequence ID" value="XM_013486705.1"/>
</dbReference>
<organism evidence="1 2">
    <name type="scientific">Aureobasidium subglaciale (strain EXF-2481)</name>
    <name type="common">Aureobasidium pullulans var. subglaciale</name>
    <dbReference type="NCBI Taxonomy" id="1043005"/>
    <lineage>
        <taxon>Eukaryota</taxon>
        <taxon>Fungi</taxon>
        <taxon>Dikarya</taxon>
        <taxon>Ascomycota</taxon>
        <taxon>Pezizomycotina</taxon>
        <taxon>Dothideomycetes</taxon>
        <taxon>Dothideomycetidae</taxon>
        <taxon>Dothideales</taxon>
        <taxon>Saccotheciaceae</taxon>
        <taxon>Aureobasidium</taxon>
    </lineage>
</organism>
<evidence type="ECO:0000313" key="2">
    <source>
        <dbReference type="Proteomes" id="UP000030641"/>
    </source>
</evidence>